<dbReference type="Proteomes" id="UP000284152">
    <property type="component" value="Unassembled WGS sequence"/>
</dbReference>
<evidence type="ECO:0000313" key="1">
    <source>
        <dbReference type="EMBL" id="RHK64155.1"/>
    </source>
</evidence>
<accession>A0A415H7M6</accession>
<comment type="caution">
    <text evidence="1">The sequence shown here is derived from an EMBL/GenBank/DDBJ whole genome shotgun (WGS) entry which is preliminary data.</text>
</comment>
<dbReference type="EMBL" id="QRNS01000008">
    <property type="protein sequence ID" value="RHK64155.1"/>
    <property type="molecule type" value="Genomic_DNA"/>
</dbReference>
<organism evidence="1 2">
    <name type="scientific">Dorea formicigenerans</name>
    <dbReference type="NCBI Taxonomy" id="39486"/>
    <lineage>
        <taxon>Bacteria</taxon>
        <taxon>Bacillati</taxon>
        <taxon>Bacillota</taxon>
        <taxon>Clostridia</taxon>
        <taxon>Lachnospirales</taxon>
        <taxon>Lachnospiraceae</taxon>
        <taxon>Dorea</taxon>
    </lineage>
</organism>
<feature type="non-terminal residue" evidence="1">
    <location>
        <position position="1"/>
    </location>
</feature>
<evidence type="ECO:0000313" key="2">
    <source>
        <dbReference type="Proteomes" id="UP000284152"/>
    </source>
</evidence>
<reference evidence="1 2" key="1">
    <citation type="submission" date="2018-08" db="EMBL/GenBank/DDBJ databases">
        <title>A genome reference for cultivated species of the human gut microbiota.</title>
        <authorList>
            <person name="Zou Y."/>
            <person name="Xue W."/>
            <person name="Luo G."/>
        </authorList>
    </citation>
    <scope>NUCLEOTIDE SEQUENCE [LARGE SCALE GENOMIC DNA]</scope>
    <source>
        <strain evidence="1 2">AF42-21</strain>
    </source>
</reference>
<name>A0A415H7M6_9FIRM</name>
<dbReference type="AlphaFoldDB" id="A0A415H7M6"/>
<protein>
    <submittedName>
        <fullName evidence="1">Uncharacterized protein</fullName>
    </submittedName>
</protein>
<sequence length="152" mass="18104">DEGKAVEYWVNDLIARERLDIDDFENFLFDELSFGKRKSIRVYKIDLIARERLDIDDFENFLFDELSFGKRKSIRVYKIDNAYKLKDSENWLNQLRENYGINSLEFKNIMTSIPSYKEPERIAAISSEFDYRGNVTRIRILFTAYAEVIVAM</sequence>
<proteinExistence type="predicted"/>
<gene>
    <name evidence="1" type="ORF">DW054_07040</name>
</gene>